<proteinExistence type="predicted"/>
<dbReference type="Proteomes" id="UP000198914">
    <property type="component" value="Unassembled WGS sequence"/>
</dbReference>
<protein>
    <submittedName>
        <fullName evidence="1">Uncharacterized protein</fullName>
    </submittedName>
</protein>
<evidence type="ECO:0000313" key="2">
    <source>
        <dbReference type="Proteomes" id="UP000198914"/>
    </source>
</evidence>
<reference evidence="2" key="1">
    <citation type="submission" date="2016-10" db="EMBL/GenBank/DDBJ databases">
        <authorList>
            <person name="Varghese N."/>
            <person name="Submissions S."/>
        </authorList>
    </citation>
    <scope>NUCLEOTIDE SEQUENCE [LARGE SCALE GENOMIC DNA]</scope>
    <source>
        <strain evidence="2">DSM 100420</strain>
    </source>
</reference>
<name>A0A1H3IMP1_9RHOB</name>
<organism evidence="1 2">
    <name type="scientific">Jannaschia faecimaris</name>
    <dbReference type="NCBI Taxonomy" id="1244108"/>
    <lineage>
        <taxon>Bacteria</taxon>
        <taxon>Pseudomonadati</taxon>
        <taxon>Pseudomonadota</taxon>
        <taxon>Alphaproteobacteria</taxon>
        <taxon>Rhodobacterales</taxon>
        <taxon>Roseobacteraceae</taxon>
        <taxon>Jannaschia</taxon>
    </lineage>
</organism>
<gene>
    <name evidence="1" type="ORF">SAMN05444004_10157</name>
</gene>
<dbReference type="RefSeq" id="WP_280140276.1">
    <property type="nucleotide sequence ID" value="NZ_FNPX01000001.1"/>
</dbReference>
<dbReference type="EMBL" id="FNPX01000001">
    <property type="protein sequence ID" value="SDY29103.1"/>
    <property type="molecule type" value="Genomic_DNA"/>
</dbReference>
<sequence>MICKHEIRIILLAAAILTGFAVQNVERTQVADCMMCPTAAVL</sequence>
<evidence type="ECO:0000313" key="1">
    <source>
        <dbReference type="EMBL" id="SDY29103.1"/>
    </source>
</evidence>
<keyword evidence="2" id="KW-1185">Reference proteome</keyword>
<accession>A0A1H3IMP1</accession>
<dbReference type="AlphaFoldDB" id="A0A1H3IMP1"/>